<feature type="repeat" description="PPR" evidence="2">
    <location>
        <begin position="256"/>
        <end position="290"/>
    </location>
</feature>
<dbReference type="PaxDb" id="4113-PGSC0003DMT400000681"/>
<dbReference type="PANTHER" id="PTHR47942">
    <property type="entry name" value="TETRATRICOPEPTIDE REPEAT (TPR)-LIKE SUPERFAMILY PROTEIN-RELATED"/>
    <property type="match status" value="1"/>
</dbReference>
<feature type="repeat" description="PPR" evidence="2">
    <location>
        <begin position="361"/>
        <end position="395"/>
    </location>
</feature>
<dbReference type="InParanoid" id="M0ZH59"/>
<feature type="repeat" description="PPR" evidence="2">
    <location>
        <begin position="396"/>
        <end position="426"/>
    </location>
</feature>
<keyword evidence="4" id="KW-1185">Reference proteome</keyword>
<dbReference type="Gene3D" id="1.25.40.10">
    <property type="entry name" value="Tetratricopeptide repeat domain"/>
    <property type="match status" value="4"/>
</dbReference>
<proteinExistence type="predicted"/>
<protein>
    <submittedName>
        <fullName evidence="3">Pentatricopeptide repeat-containing protein</fullName>
    </submittedName>
</protein>
<evidence type="ECO:0000313" key="4">
    <source>
        <dbReference type="Proteomes" id="UP000011115"/>
    </source>
</evidence>
<dbReference type="PROSITE" id="PS51375">
    <property type="entry name" value="PPR"/>
    <property type="match status" value="8"/>
</dbReference>
<dbReference type="EnsemblPlants" id="PGSC0003DMT400000681">
    <property type="protein sequence ID" value="PGSC0003DMT400000681"/>
    <property type="gene ID" value="PGSC0003DMG400000242"/>
</dbReference>
<feature type="repeat" description="PPR" evidence="2">
    <location>
        <begin position="291"/>
        <end position="325"/>
    </location>
</feature>
<dbReference type="OrthoDB" id="185373at2759"/>
<dbReference type="GeneID" id="102593620"/>
<gene>
    <name evidence="3" type="primary">LOC102593620</name>
</gene>
<evidence type="ECO:0000256" key="2">
    <source>
        <dbReference type="PROSITE-ProRule" id="PRU00708"/>
    </source>
</evidence>
<keyword evidence="1" id="KW-0677">Repeat</keyword>
<dbReference type="OMA" id="HLMFKNC"/>
<dbReference type="HOGENOM" id="CLU_002706_49_12_1"/>
<name>M0ZH59_SOLTU</name>
<dbReference type="Pfam" id="PF13812">
    <property type="entry name" value="PPR_3"/>
    <property type="match status" value="1"/>
</dbReference>
<dbReference type="SMR" id="M0ZH59"/>
<dbReference type="STRING" id="4113.M0ZH59"/>
<dbReference type="Gramene" id="PGSC0003DMT400000681">
    <property type="protein sequence ID" value="PGSC0003DMT400000681"/>
    <property type="gene ID" value="PGSC0003DMG400000242"/>
</dbReference>
<dbReference type="KEGG" id="sot:102593620"/>
<dbReference type="InterPro" id="IPR011990">
    <property type="entry name" value="TPR-like_helical_dom_sf"/>
</dbReference>
<dbReference type="Pfam" id="PF13041">
    <property type="entry name" value="PPR_2"/>
    <property type="match status" value="3"/>
</dbReference>
<dbReference type="eggNOG" id="KOG4197">
    <property type="taxonomic scope" value="Eukaryota"/>
</dbReference>
<dbReference type="AlphaFoldDB" id="M0ZH59"/>
<feature type="repeat" description="PPR" evidence="2">
    <location>
        <begin position="326"/>
        <end position="360"/>
    </location>
</feature>
<dbReference type="Pfam" id="PF12854">
    <property type="entry name" value="PPR_1"/>
    <property type="match status" value="1"/>
</dbReference>
<evidence type="ECO:0000256" key="1">
    <source>
        <dbReference type="ARBA" id="ARBA00022737"/>
    </source>
</evidence>
<feature type="repeat" description="PPR" evidence="2">
    <location>
        <begin position="221"/>
        <end position="255"/>
    </location>
</feature>
<dbReference type="NCBIfam" id="TIGR00756">
    <property type="entry name" value="PPR"/>
    <property type="match status" value="8"/>
</dbReference>
<dbReference type="InterPro" id="IPR051222">
    <property type="entry name" value="PPR/CCM1_RNA-binding"/>
</dbReference>
<feature type="repeat" description="PPR" evidence="2">
    <location>
        <begin position="465"/>
        <end position="499"/>
    </location>
</feature>
<dbReference type="Proteomes" id="UP000011115">
    <property type="component" value="Unassembled WGS sequence"/>
</dbReference>
<dbReference type="PANTHER" id="PTHR47942:SF16">
    <property type="entry name" value="PENTATRICOPEPTIDE REPEAT DOMAIN CONTAINING PROTEIN-RELATED"/>
    <property type="match status" value="1"/>
</dbReference>
<feature type="repeat" description="PPR" evidence="2">
    <location>
        <begin position="430"/>
        <end position="464"/>
    </location>
</feature>
<dbReference type="RefSeq" id="XP_006339749.1">
    <property type="nucleotide sequence ID" value="XM_006339687.2"/>
</dbReference>
<dbReference type="InterPro" id="IPR002885">
    <property type="entry name" value="PPR_rpt"/>
</dbReference>
<reference evidence="3" key="2">
    <citation type="submission" date="2015-06" db="UniProtKB">
        <authorList>
            <consortium name="EnsemblPlants"/>
        </authorList>
    </citation>
    <scope>IDENTIFICATION</scope>
    <source>
        <strain evidence="3">DM1-3 516 R44</strain>
    </source>
</reference>
<accession>M0ZH59</accession>
<evidence type="ECO:0000313" key="3">
    <source>
        <dbReference type="EnsemblPlants" id="PGSC0003DMT400000681"/>
    </source>
</evidence>
<sequence>MSICPKFAGHRRWVYTSINFTHLFSTTAGASASAGTAGTAVDDPFKTHPSYQHLATIKSKSELLQSYTVTPPIKPWPRYLSHKNLISLVKSQHDVNLSLQIFHHAGNFHPGFFHNYETYHSIINKLCRARVFDKVETLLAELRNSTIKCGEVLFINVIRNYGIASKPKLALKTFLRIEKFGVQRSVRSFNALLNALVQNKEYDFVYALFKNSQKKLHITPSVFTCNILLNALCKKDDINSAIKVLDEMPVMGIIPNVVSYTTILGCYVSLGDLVGAKRMFDEIVDRGWLPDATTYTILMHGYAKQGKFIDAAKIMDEMEDNGIGPNEVTYGIMIEAFCKETKSGEAINLLNDMLDKRYIPSPTLCSKVIDVLCEEGKVEEACDLWKKLLVKNCTPDNTILSTLIHWLCKKGQIREARKLFDEFEKSSSPSVLTYNMLIAGMCEKGKLHEAGRLWDDMVDKGCVPNAFTYNMLIKGFCKVGNAKEGIRVLEEMLDKGCHPNKSTYSILIKGLLDSELNAEVLRVLALAASGDVDSETWGVLVAKFVTNVQNVCSVLDKTLSENEV</sequence>
<dbReference type="SUPFAM" id="SSF81901">
    <property type="entry name" value="HCP-like"/>
    <property type="match status" value="1"/>
</dbReference>
<organism evidence="3 4">
    <name type="scientific">Solanum tuberosum</name>
    <name type="common">Potato</name>
    <dbReference type="NCBI Taxonomy" id="4113"/>
    <lineage>
        <taxon>Eukaryota</taxon>
        <taxon>Viridiplantae</taxon>
        <taxon>Streptophyta</taxon>
        <taxon>Embryophyta</taxon>
        <taxon>Tracheophyta</taxon>
        <taxon>Spermatophyta</taxon>
        <taxon>Magnoliopsida</taxon>
        <taxon>eudicotyledons</taxon>
        <taxon>Gunneridae</taxon>
        <taxon>Pentapetalae</taxon>
        <taxon>asterids</taxon>
        <taxon>lamiids</taxon>
        <taxon>Solanales</taxon>
        <taxon>Solanaceae</taxon>
        <taxon>Solanoideae</taxon>
        <taxon>Solaneae</taxon>
        <taxon>Solanum</taxon>
    </lineage>
</organism>
<reference evidence="4" key="1">
    <citation type="journal article" date="2011" name="Nature">
        <title>Genome sequence and analysis of the tuber crop potato.</title>
        <authorList>
            <consortium name="The Potato Genome Sequencing Consortium"/>
        </authorList>
    </citation>
    <scope>NUCLEOTIDE SEQUENCE [LARGE SCALE GENOMIC DNA]</scope>
    <source>
        <strain evidence="4">cv. DM1-3 516 R44</strain>
    </source>
</reference>